<keyword evidence="4 7" id="KW-0812">Transmembrane</keyword>
<feature type="transmembrane region" description="Helical" evidence="7">
    <location>
        <begin position="376"/>
        <end position="393"/>
    </location>
</feature>
<accession>A0A559IZU6</accession>
<dbReference type="Gene3D" id="1.20.1250.20">
    <property type="entry name" value="MFS general substrate transporter like domains"/>
    <property type="match status" value="1"/>
</dbReference>
<dbReference type="EMBL" id="VNJK01000001">
    <property type="protein sequence ID" value="TVX93141.1"/>
    <property type="molecule type" value="Genomic_DNA"/>
</dbReference>
<evidence type="ECO:0000256" key="6">
    <source>
        <dbReference type="ARBA" id="ARBA00023136"/>
    </source>
</evidence>
<feature type="domain" description="Major facilitator superfamily (MFS) profile" evidence="8">
    <location>
        <begin position="1"/>
        <end position="196"/>
    </location>
</feature>
<organism evidence="9 10">
    <name type="scientific">Paenibacillus agilis</name>
    <dbReference type="NCBI Taxonomy" id="3020863"/>
    <lineage>
        <taxon>Bacteria</taxon>
        <taxon>Bacillati</taxon>
        <taxon>Bacillota</taxon>
        <taxon>Bacilli</taxon>
        <taxon>Bacillales</taxon>
        <taxon>Paenibacillaceae</taxon>
        <taxon>Paenibacillus</taxon>
    </lineage>
</organism>
<evidence type="ECO:0000256" key="7">
    <source>
        <dbReference type="SAM" id="Phobius"/>
    </source>
</evidence>
<protein>
    <submittedName>
        <fullName evidence="9">MFS transporter</fullName>
    </submittedName>
</protein>
<dbReference type="InterPro" id="IPR020846">
    <property type="entry name" value="MFS_dom"/>
</dbReference>
<evidence type="ECO:0000313" key="10">
    <source>
        <dbReference type="Proteomes" id="UP000318102"/>
    </source>
</evidence>
<dbReference type="PRINTS" id="PR01988">
    <property type="entry name" value="EXPORTERBACE"/>
</dbReference>
<dbReference type="InterPro" id="IPR036259">
    <property type="entry name" value="MFS_trans_sf"/>
</dbReference>
<dbReference type="CDD" id="cd06173">
    <property type="entry name" value="MFS_MefA_like"/>
    <property type="match status" value="1"/>
</dbReference>
<evidence type="ECO:0000256" key="3">
    <source>
        <dbReference type="ARBA" id="ARBA00022475"/>
    </source>
</evidence>
<dbReference type="Pfam" id="PF07690">
    <property type="entry name" value="MFS_1"/>
    <property type="match status" value="1"/>
</dbReference>
<feature type="transmembrane region" description="Helical" evidence="7">
    <location>
        <begin position="262"/>
        <end position="281"/>
    </location>
</feature>
<evidence type="ECO:0000256" key="4">
    <source>
        <dbReference type="ARBA" id="ARBA00022692"/>
    </source>
</evidence>
<feature type="transmembrane region" description="Helical" evidence="7">
    <location>
        <begin position="103"/>
        <end position="128"/>
    </location>
</feature>
<dbReference type="PROSITE" id="PS50850">
    <property type="entry name" value="MFS"/>
    <property type="match status" value="1"/>
</dbReference>
<dbReference type="RefSeq" id="WP_144989332.1">
    <property type="nucleotide sequence ID" value="NZ_VNJK01000001.1"/>
</dbReference>
<feature type="transmembrane region" description="Helical" evidence="7">
    <location>
        <begin position="172"/>
        <end position="195"/>
    </location>
</feature>
<gene>
    <name evidence="9" type="ORF">FPZ44_08760</name>
</gene>
<keyword evidence="5 7" id="KW-1133">Transmembrane helix</keyword>
<dbReference type="InterPro" id="IPR011701">
    <property type="entry name" value="MFS"/>
</dbReference>
<feature type="transmembrane region" description="Helical" evidence="7">
    <location>
        <begin position="149"/>
        <end position="166"/>
    </location>
</feature>
<sequence>MHSSNHNWKSQISLFLTAQTISLFGSSLVQYAIIWYITLTTSSGVMMTIATVCGFLPQIIISLFAGVWVDRYNRKKMIMLSDGIIAAATLILAILFFTGYKSVWLLFIVLLIRSAGTGIQTPAINALIPQIVPKEHLMKVNGIHSTISSLMMVLSPAASGAILSVATLETTLLIDVITAVIGISILFTISIPAYLQTENQNKSNLQGIVEGFVYLKNHAFIKQLLILLIVIMILASPAAFLTPLMVSRSFGAEMWRLTASEMTFGIGAVIGGTLIATWGGFRNRMHTTAVACALYGLMMIGLGVAPLFYVYLICNLLIGITMPCFNTPITVLLQEKVEPSMHGRVFSFVQIASSCALPLGMIIFGPLADIVKVESLLIGTGICVLLCGIYTFFSKRLVG</sequence>
<dbReference type="GO" id="GO:0005886">
    <property type="term" value="C:plasma membrane"/>
    <property type="evidence" value="ECO:0007669"/>
    <property type="project" value="UniProtKB-SubCell"/>
</dbReference>
<evidence type="ECO:0000313" key="9">
    <source>
        <dbReference type="EMBL" id="TVX93141.1"/>
    </source>
</evidence>
<reference evidence="9 10" key="1">
    <citation type="submission" date="2019-07" db="EMBL/GenBank/DDBJ databases">
        <authorList>
            <person name="Kim J."/>
        </authorList>
    </citation>
    <scope>NUCLEOTIDE SEQUENCE [LARGE SCALE GENOMIC DNA]</scope>
    <source>
        <strain evidence="9 10">N4</strain>
    </source>
</reference>
<keyword evidence="3" id="KW-1003">Cell membrane</keyword>
<dbReference type="Proteomes" id="UP000318102">
    <property type="component" value="Unassembled WGS sequence"/>
</dbReference>
<feature type="transmembrane region" description="Helical" evidence="7">
    <location>
        <begin position="224"/>
        <end position="242"/>
    </location>
</feature>
<feature type="transmembrane region" description="Helical" evidence="7">
    <location>
        <begin position="77"/>
        <end position="97"/>
    </location>
</feature>
<feature type="transmembrane region" description="Helical" evidence="7">
    <location>
        <begin position="44"/>
        <end position="65"/>
    </location>
</feature>
<dbReference type="SUPFAM" id="SSF103473">
    <property type="entry name" value="MFS general substrate transporter"/>
    <property type="match status" value="1"/>
</dbReference>
<dbReference type="PANTHER" id="PTHR43266:SF10">
    <property type="entry name" value="BACILYSIN EXPORTER BACE-RELATED"/>
    <property type="match status" value="1"/>
</dbReference>
<feature type="transmembrane region" description="Helical" evidence="7">
    <location>
        <begin position="345"/>
        <end position="364"/>
    </location>
</feature>
<keyword evidence="10" id="KW-1185">Reference proteome</keyword>
<evidence type="ECO:0000256" key="1">
    <source>
        <dbReference type="ARBA" id="ARBA00004651"/>
    </source>
</evidence>
<dbReference type="GO" id="GO:0022857">
    <property type="term" value="F:transmembrane transporter activity"/>
    <property type="evidence" value="ECO:0007669"/>
    <property type="project" value="InterPro"/>
</dbReference>
<feature type="transmembrane region" description="Helical" evidence="7">
    <location>
        <begin position="12"/>
        <end position="38"/>
    </location>
</feature>
<feature type="transmembrane region" description="Helical" evidence="7">
    <location>
        <begin position="288"/>
        <end position="310"/>
    </location>
</feature>
<dbReference type="InterPro" id="IPR022324">
    <property type="entry name" value="Bacilysin_exporter_BacE_put"/>
</dbReference>
<dbReference type="OrthoDB" id="9775268at2"/>
<proteinExistence type="predicted"/>
<keyword evidence="6 7" id="KW-0472">Membrane</keyword>
<dbReference type="AlphaFoldDB" id="A0A559IZU6"/>
<evidence type="ECO:0000256" key="2">
    <source>
        <dbReference type="ARBA" id="ARBA00022448"/>
    </source>
</evidence>
<keyword evidence="2" id="KW-0813">Transport</keyword>
<dbReference type="PANTHER" id="PTHR43266">
    <property type="entry name" value="MACROLIDE-EFFLUX PROTEIN"/>
    <property type="match status" value="1"/>
</dbReference>
<name>A0A559IZU6_9BACL</name>
<comment type="caution">
    <text evidence="9">The sequence shown here is derived from an EMBL/GenBank/DDBJ whole genome shotgun (WGS) entry which is preliminary data.</text>
</comment>
<evidence type="ECO:0000256" key="5">
    <source>
        <dbReference type="ARBA" id="ARBA00022989"/>
    </source>
</evidence>
<comment type="subcellular location">
    <subcellularLocation>
        <location evidence="1">Cell membrane</location>
        <topology evidence="1">Multi-pass membrane protein</topology>
    </subcellularLocation>
</comment>
<evidence type="ECO:0000259" key="8">
    <source>
        <dbReference type="PROSITE" id="PS50850"/>
    </source>
</evidence>